<organism evidence="15 16">
    <name type="scientific">Marmoricola endophyticus</name>
    <dbReference type="NCBI Taxonomy" id="2040280"/>
    <lineage>
        <taxon>Bacteria</taxon>
        <taxon>Bacillati</taxon>
        <taxon>Actinomycetota</taxon>
        <taxon>Actinomycetes</taxon>
        <taxon>Propionibacteriales</taxon>
        <taxon>Nocardioidaceae</taxon>
        <taxon>Marmoricola</taxon>
    </lineage>
</organism>
<proteinExistence type="predicted"/>
<keyword evidence="16" id="KW-1185">Reference proteome</keyword>
<feature type="transmembrane region" description="Helical" evidence="13">
    <location>
        <begin position="161"/>
        <end position="181"/>
    </location>
</feature>
<comment type="subcellular location">
    <subcellularLocation>
        <location evidence="2">Membrane</location>
        <topology evidence="2">Multi-pass membrane protein</topology>
    </subcellularLocation>
</comment>
<evidence type="ECO:0000256" key="8">
    <source>
        <dbReference type="ARBA" id="ARBA00022989"/>
    </source>
</evidence>
<name>A0A917BKN4_9ACTN</name>
<keyword evidence="6" id="KW-0479">Metal-binding</keyword>
<evidence type="ECO:0000256" key="13">
    <source>
        <dbReference type="SAM" id="Phobius"/>
    </source>
</evidence>
<evidence type="ECO:0000256" key="1">
    <source>
        <dbReference type="ARBA" id="ARBA00001974"/>
    </source>
</evidence>
<dbReference type="PANTHER" id="PTHR47354">
    <property type="entry name" value="NADH OXIDOREDUCTASE HCR"/>
    <property type="match status" value="1"/>
</dbReference>
<keyword evidence="8 13" id="KW-1133">Transmembrane helix</keyword>
<sequence>MRGHRGDAVLTALTVALGAVSLGFCVWVWSRTQGLLATVAGLGTLSENDANFLGLLSLDLLLLMVLLLARLPWLERTWGRHVVVRLHRWLGIASLALMLGHVGLFALSRATRGGPVSGGEALLRLFVTDRHMLLASIGTALVVLVALTSWCRVRRVLRYELWHLVHLWAYVGTGLVLPHVLVAADLGVGVVAAFWWGLYVLTLAAVLWFRVLVPVLRSRRHALRVLATEPEAAGAVSITVGGRDLERLGARAGQFLTWRLGRWTQAHPYSLSAAPSAEALRITAATDGDDGLRLAALAPGTRVSVEGPYGPVGVGARHHDRLLLVAAGIGVTPYRAVLEELPLRPGEVTLLHRVHGEAVLADEIDRLAARRGIEVVRLVGPRREEWSWLPVGTEGSDEDVLQRLVPDVADCDVRVCGPEEWSEQVRWVLRACGVRRRDVREERFGW</sequence>
<reference evidence="15" key="2">
    <citation type="submission" date="2020-09" db="EMBL/GenBank/DDBJ databases">
        <authorList>
            <person name="Sun Q."/>
            <person name="Zhou Y."/>
        </authorList>
    </citation>
    <scope>NUCLEOTIDE SEQUENCE</scope>
    <source>
        <strain evidence="15">CGMCC 1.16067</strain>
    </source>
</reference>
<evidence type="ECO:0000256" key="5">
    <source>
        <dbReference type="ARBA" id="ARBA00022714"/>
    </source>
</evidence>
<dbReference type="Gene3D" id="3.40.50.80">
    <property type="entry name" value="Nucleotide-binding domain of ferredoxin-NADP reductase (FNR) module"/>
    <property type="match status" value="1"/>
</dbReference>
<keyword evidence="3" id="KW-0285">Flavoprotein</keyword>
<dbReference type="GO" id="GO:0050660">
    <property type="term" value="F:flavin adenine dinucleotide binding"/>
    <property type="evidence" value="ECO:0007669"/>
    <property type="project" value="TreeGrafter"/>
</dbReference>
<keyword evidence="7" id="KW-0274">FAD</keyword>
<comment type="caution">
    <text evidence="15">The sequence shown here is derived from an EMBL/GenBank/DDBJ whole genome shotgun (WGS) entry which is preliminary data.</text>
</comment>
<dbReference type="InterPro" id="IPR017938">
    <property type="entry name" value="Riboflavin_synthase-like_b-brl"/>
</dbReference>
<dbReference type="InterPro" id="IPR013130">
    <property type="entry name" value="Fe3_Rdtase_TM_dom"/>
</dbReference>
<evidence type="ECO:0000313" key="15">
    <source>
        <dbReference type="EMBL" id="GGF49455.1"/>
    </source>
</evidence>
<dbReference type="InterPro" id="IPR039261">
    <property type="entry name" value="FNR_nucleotide-bd"/>
</dbReference>
<evidence type="ECO:0000256" key="2">
    <source>
        <dbReference type="ARBA" id="ARBA00004141"/>
    </source>
</evidence>
<dbReference type="GO" id="GO:0051537">
    <property type="term" value="F:2 iron, 2 sulfur cluster binding"/>
    <property type="evidence" value="ECO:0007669"/>
    <property type="project" value="UniProtKB-KW"/>
</dbReference>
<dbReference type="PANTHER" id="PTHR47354:SF8">
    <property type="entry name" value="1,2-PHENYLACETYL-COA EPOXIDASE, SUBUNIT E"/>
    <property type="match status" value="1"/>
</dbReference>
<dbReference type="PROSITE" id="PS51384">
    <property type="entry name" value="FAD_FR"/>
    <property type="match status" value="1"/>
</dbReference>
<feature type="transmembrane region" description="Helical" evidence="13">
    <location>
        <begin position="9"/>
        <end position="30"/>
    </location>
</feature>
<evidence type="ECO:0000256" key="6">
    <source>
        <dbReference type="ARBA" id="ARBA00022723"/>
    </source>
</evidence>
<keyword evidence="5" id="KW-0001">2Fe-2S</keyword>
<feature type="transmembrane region" description="Helical" evidence="13">
    <location>
        <begin position="193"/>
        <end position="213"/>
    </location>
</feature>
<keyword evidence="12 13" id="KW-0472">Membrane</keyword>
<keyword evidence="4 13" id="KW-0812">Transmembrane</keyword>
<dbReference type="AlphaFoldDB" id="A0A917BKN4"/>
<dbReference type="GO" id="GO:0016020">
    <property type="term" value="C:membrane"/>
    <property type="evidence" value="ECO:0007669"/>
    <property type="project" value="UniProtKB-SubCell"/>
</dbReference>
<dbReference type="Proteomes" id="UP000649179">
    <property type="component" value="Unassembled WGS sequence"/>
</dbReference>
<protein>
    <submittedName>
        <fullName evidence="15">Oxidoreductase</fullName>
    </submittedName>
</protein>
<reference evidence="15" key="1">
    <citation type="journal article" date="2014" name="Int. J. Syst. Evol. Microbiol.">
        <title>Complete genome sequence of Corynebacterium casei LMG S-19264T (=DSM 44701T), isolated from a smear-ripened cheese.</title>
        <authorList>
            <consortium name="US DOE Joint Genome Institute (JGI-PGF)"/>
            <person name="Walter F."/>
            <person name="Albersmeier A."/>
            <person name="Kalinowski J."/>
            <person name="Ruckert C."/>
        </authorList>
    </citation>
    <scope>NUCLEOTIDE SEQUENCE</scope>
    <source>
        <strain evidence="15">CGMCC 1.16067</strain>
    </source>
</reference>
<dbReference type="SUPFAM" id="SSF52343">
    <property type="entry name" value="Ferredoxin reductase-like, C-terminal NADP-linked domain"/>
    <property type="match status" value="1"/>
</dbReference>
<feature type="transmembrane region" description="Helical" evidence="13">
    <location>
        <begin position="89"/>
        <end position="111"/>
    </location>
</feature>
<feature type="transmembrane region" description="Helical" evidence="13">
    <location>
        <begin position="131"/>
        <end position="149"/>
    </location>
</feature>
<dbReference type="InterPro" id="IPR017927">
    <property type="entry name" value="FAD-bd_FR_type"/>
</dbReference>
<evidence type="ECO:0000256" key="10">
    <source>
        <dbReference type="ARBA" id="ARBA00023004"/>
    </source>
</evidence>
<dbReference type="GO" id="GO:0016491">
    <property type="term" value="F:oxidoreductase activity"/>
    <property type="evidence" value="ECO:0007669"/>
    <property type="project" value="UniProtKB-KW"/>
</dbReference>
<comment type="cofactor">
    <cofactor evidence="1">
        <name>FAD</name>
        <dbReference type="ChEBI" id="CHEBI:57692"/>
    </cofactor>
</comment>
<accession>A0A917BKN4</accession>
<keyword evidence="11" id="KW-0411">Iron-sulfur</keyword>
<dbReference type="InterPro" id="IPR050415">
    <property type="entry name" value="MRET"/>
</dbReference>
<keyword evidence="10" id="KW-0408">Iron</keyword>
<evidence type="ECO:0000313" key="16">
    <source>
        <dbReference type="Proteomes" id="UP000649179"/>
    </source>
</evidence>
<dbReference type="RefSeq" id="WP_188780001.1">
    <property type="nucleotide sequence ID" value="NZ_BMKQ01000001.1"/>
</dbReference>
<keyword evidence="9" id="KW-0560">Oxidoreductase</keyword>
<dbReference type="EMBL" id="BMKQ01000001">
    <property type="protein sequence ID" value="GGF49455.1"/>
    <property type="molecule type" value="Genomic_DNA"/>
</dbReference>
<feature type="domain" description="FAD-binding FR-type" evidence="14">
    <location>
        <begin position="218"/>
        <end position="315"/>
    </location>
</feature>
<dbReference type="Pfam" id="PF01794">
    <property type="entry name" value="Ferric_reduct"/>
    <property type="match status" value="1"/>
</dbReference>
<evidence type="ECO:0000256" key="4">
    <source>
        <dbReference type="ARBA" id="ARBA00022692"/>
    </source>
</evidence>
<evidence type="ECO:0000256" key="9">
    <source>
        <dbReference type="ARBA" id="ARBA00023002"/>
    </source>
</evidence>
<evidence type="ECO:0000256" key="3">
    <source>
        <dbReference type="ARBA" id="ARBA00022630"/>
    </source>
</evidence>
<gene>
    <name evidence="15" type="ORF">GCM10011519_24270</name>
</gene>
<dbReference type="SUPFAM" id="SSF63380">
    <property type="entry name" value="Riboflavin synthase domain-like"/>
    <property type="match status" value="1"/>
</dbReference>
<evidence type="ECO:0000256" key="12">
    <source>
        <dbReference type="ARBA" id="ARBA00023136"/>
    </source>
</evidence>
<evidence type="ECO:0000259" key="14">
    <source>
        <dbReference type="PROSITE" id="PS51384"/>
    </source>
</evidence>
<evidence type="ECO:0000256" key="11">
    <source>
        <dbReference type="ARBA" id="ARBA00023014"/>
    </source>
</evidence>
<feature type="transmembrane region" description="Helical" evidence="13">
    <location>
        <begin position="50"/>
        <end position="69"/>
    </location>
</feature>
<dbReference type="Gene3D" id="2.40.30.10">
    <property type="entry name" value="Translation factors"/>
    <property type="match status" value="1"/>
</dbReference>
<dbReference type="GO" id="GO:0046872">
    <property type="term" value="F:metal ion binding"/>
    <property type="evidence" value="ECO:0007669"/>
    <property type="project" value="UniProtKB-KW"/>
</dbReference>
<evidence type="ECO:0000256" key="7">
    <source>
        <dbReference type="ARBA" id="ARBA00022827"/>
    </source>
</evidence>